<evidence type="ECO:0000256" key="4">
    <source>
        <dbReference type="ARBA" id="ARBA00022664"/>
    </source>
</evidence>
<dbReference type="GO" id="GO:0004651">
    <property type="term" value="F:polynucleotide 5'-phosphatase activity"/>
    <property type="evidence" value="ECO:0007669"/>
    <property type="project" value="UniProtKB-UniRule"/>
</dbReference>
<dbReference type="SUPFAM" id="SSF55154">
    <property type="entry name" value="CYTH-like phosphatases"/>
    <property type="match status" value="1"/>
</dbReference>
<keyword evidence="8" id="KW-0506">mRNA capping</keyword>
<keyword evidence="4 8" id="KW-0507">mRNA processing</keyword>
<comment type="caution">
    <text evidence="11">The sequence shown here is derived from an EMBL/GenBank/DDBJ whole genome shotgun (WGS) entry which is preliminary data.</text>
</comment>
<accession>A0A9W4T424</accession>
<name>A0A9W4T424_9GLOM</name>
<dbReference type="Proteomes" id="UP001153678">
    <property type="component" value="Unassembled WGS sequence"/>
</dbReference>
<evidence type="ECO:0000256" key="7">
    <source>
        <dbReference type="ARBA" id="ARBA00047740"/>
    </source>
</evidence>
<keyword evidence="5 8" id="KW-0378">Hydrolase</keyword>
<dbReference type="Pfam" id="PF02940">
    <property type="entry name" value="mRNA_triPase"/>
    <property type="match status" value="1"/>
</dbReference>
<feature type="domain" description="mRNA triphosphatase Cet1-like" evidence="10">
    <location>
        <begin position="46"/>
        <end position="240"/>
    </location>
</feature>
<comment type="cofactor">
    <cofactor evidence="1 8">
        <name>Mg(2+)</name>
        <dbReference type="ChEBI" id="CHEBI:18420"/>
    </cofactor>
</comment>
<reference evidence="11" key="1">
    <citation type="submission" date="2022-08" db="EMBL/GenBank/DDBJ databases">
        <authorList>
            <person name="Kallberg Y."/>
            <person name="Tangrot J."/>
            <person name="Rosling A."/>
        </authorList>
    </citation>
    <scope>NUCLEOTIDE SEQUENCE</scope>
    <source>
        <strain evidence="11">Wild A</strain>
    </source>
</reference>
<dbReference type="CDD" id="cd07470">
    <property type="entry name" value="CYTH-like_mRNA_RTPase"/>
    <property type="match status" value="1"/>
</dbReference>
<feature type="non-terminal residue" evidence="11">
    <location>
        <position position="382"/>
    </location>
</feature>
<evidence type="ECO:0000313" key="12">
    <source>
        <dbReference type="Proteomes" id="UP001153678"/>
    </source>
</evidence>
<keyword evidence="6 8" id="KW-0539">Nucleus</keyword>
<keyword evidence="12" id="KW-1185">Reference proteome</keyword>
<sequence length="382" mass="44829">MSHIVKRQRTEEDEGGESRIKSETNGIGFKIPAALEYSIFGIQPVNDLVKVVSDFLYYHVGREHIEIEAKLGVLVDKQTRERIKLPVKCETVINPEESSWIFESNMTLEQHRHFNELLNKRFIETKQPSFKGQPIEYKHTYETDRFYFVGNGKIRVTSNQKTGEIIKGGIVEKIRVANLDIYSPNTKLDYRISVNLEKPKEKPNGPHSFERNKDRVSYTHQIIKAGVRGSQELTHELEVEFMDPSILYEERLKIEKARENRYFEIVEHFLNNIKILAKKLLRFNCKKIPSSLYIARQLGKNEYFARQLQSWAHILAKGEEIPNSMREKHIKVHSLLEDEDIHNEIIIYLRVNKFEFYLSDFVNYILDVIFPKLGVNYTTRIG</sequence>
<protein>
    <recommendedName>
        <fullName evidence="8">mRNA-capping enzyme subunit beta</fullName>
        <ecNumber evidence="8">3.6.1.74</ecNumber>
    </recommendedName>
    <alternativeName>
        <fullName evidence="8">mRNA 5'-phosphatase</fullName>
    </alternativeName>
    <alternativeName>
        <fullName evidence="8">mRNA 5'-triphosphate monophosphatase</fullName>
    </alternativeName>
</protein>
<dbReference type="GO" id="GO:0006370">
    <property type="term" value="P:7-methylguanosine mRNA capping"/>
    <property type="evidence" value="ECO:0007669"/>
    <property type="project" value="UniProtKB-UniRule"/>
</dbReference>
<evidence type="ECO:0000256" key="6">
    <source>
        <dbReference type="ARBA" id="ARBA00023242"/>
    </source>
</evidence>
<evidence type="ECO:0000256" key="2">
    <source>
        <dbReference type="ARBA" id="ARBA00004123"/>
    </source>
</evidence>
<dbReference type="Gene3D" id="3.20.100.10">
    <property type="entry name" value="mRNA triphosphatase Cet1-like"/>
    <property type="match status" value="1"/>
</dbReference>
<dbReference type="AlphaFoldDB" id="A0A9W4T424"/>
<dbReference type="PANTHER" id="PTHR28118">
    <property type="entry name" value="POLYNUCLEOTIDE 5'-TRIPHOSPHATASE-RELATED"/>
    <property type="match status" value="1"/>
</dbReference>
<proteinExistence type="inferred from homology"/>
<evidence type="ECO:0000259" key="10">
    <source>
        <dbReference type="Pfam" id="PF02940"/>
    </source>
</evidence>
<comment type="catalytic activity">
    <reaction evidence="7">
        <text>a 5'-end triphospho-ribonucleoside in mRNA + H2O = a 5'-end diphospho-ribonucleoside in mRNA + phosphate + H(+)</text>
        <dbReference type="Rhea" id="RHEA:67004"/>
        <dbReference type="Rhea" id="RHEA-COMP:17164"/>
        <dbReference type="Rhea" id="RHEA-COMP:17165"/>
        <dbReference type="ChEBI" id="CHEBI:15377"/>
        <dbReference type="ChEBI" id="CHEBI:15378"/>
        <dbReference type="ChEBI" id="CHEBI:43474"/>
        <dbReference type="ChEBI" id="CHEBI:167616"/>
        <dbReference type="ChEBI" id="CHEBI:167618"/>
        <dbReference type="EC" id="3.6.1.74"/>
    </reaction>
    <physiologicalReaction direction="left-to-right" evidence="7">
        <dbReference type="Rhea" id="RHEA:67005"/>
    </physiologicalReaction>
</comment>
<comment type="subunit">
    <text evidence="8">Heterodimer. The mRNA-capping enzyme is composed of two separate chains alpha and beta, respectively a mRNA guanylyltransferase and an mRNA 5'-triphosphate monophosphatase.</text>
</comment>
<dbReference type="InterPro" id="IPR004206">
    <property type="entry name" value="mRNA_triPase_Cet1"/>
</dbReference>
<evidence type="ECO:0000256" key="1">
    <source>
        <dbReference type="ARBA" id="ARBA00001946"/>
    </source>
</evidence>
<feature type="region of interest" description="Disordered" evidence="9">
    <location>
        <begin position="1"/>
        <end position="22"/>
    </location>
</feature>
<comment type="function">
    <text evidence="8">First step of mRNA capping. Converts the 5'-triphosphate end of a nascent mRNA chain into a diphosphate end.</text>
</comment>
<comment type="subcellular location">
    <subcellularLocation>
        <location evidence="2 8">Nucleus</location>
    </subcellularLocation>
</comment>
<dbReference type="InterPro" id="IPR033469">
    <property type="entry name" value="CYTH-like_dom_sf"/>
</dbReference>
<evidence type="ECO:0000313" key="11">
    <source>
        <dbReference type="EMBL" id="CAI2191051.1"/>
    </source>
</evidence>
<evidence type="ECO:0000256" key="3">
    <source>
        <dbReference type="ARBA" id="ARBA00006345"/>
    </source>
</evidence>
<gene>
    <name evidence="11" type="ORF">FWILDA_LOCUS14882</name>
</gene>
<evidence type="ECO:0000256" key="5">
    <source>
        <dbReference type="ARBA" id="ARBA00022801"/>
    </source>
</evidence>
<dbReference type="EMBL" id="CAMKVN010007061">
    <property type="protein sequence ID" value="CAI2191051.1"/>
    <property type="molecule type" value="Genomic_DNA"/>
</dbReference>
<comment type="similarity">
    <text evidence="3 8">Belongs to the fungal TPase family.</text>
</comment>
<evidence type="ECO:0000256" key="8">
    <source>
        <dbReference type="RuleBase" id="RU367053"/>
    </source>
</evidence>
<dbReference type="GO" id="GO:0140818">
    <property type="term" value="F:mRNA 5'-triphosphate monophosphatase activity"/>
    <property type="evidence" value="ECO:0007669"/>
    <property type="project" value="UniProtKB-EC"/>
</dbReference>
<dbReference type="EC" id="3.6.1.74" evidence="8"/>
<dbReference type="InterPro" id="IPR037009">
    <property type="entry name" value="mRNA_triPase_Cet1_sf"/>
</dbReference>
<dbReference type="InterPro" id="IPR040343">
    <property type="entry name" value="Cet1/Ctl1"/>
</dbReference>
<dbReference type="PANTHER" id="PTHR28118:SF1">
    <property type="entry name" value="POLYNUCLEOTIDE 5'-TRIPHOSPHATASE CTL1-RELATED"/>
    <property type="match status" value="1"/>
</dbReference>
<dbReference type="GO" id="GO:0031533">
    <property type="term" value="C:mRNA capping enzyme complex"/>
    <property type="evidence" value="ECO:0007669"/>
    <property type="project" value="UniProtKB-UniRule"/>
</dbReference>
<dbReference type="OrthoDB" id="272147at2759"/>
<organism evidence="11 12">
    <name type="scientific">Funneliformis geosporum</name>
    <dbReference type="NCBI Taxonomy" id="1117311"/>
    <lineage>
        <taxon>Eukaryota</taxon>
        <taxon>Fungi</taxon>
        <taxon>Fungi incertae sedis</taxon>
        <taxon>Mucoromycota</taxon>
        <taxon>Glomeromycotina</taxon>
        <taxon>Glomeromycetes</taxon>
        <taxon>Glomerales</taxon>
        <taxon>Glomeraceae</taxon>
        <taxon>Funneliformis</taxon>
    </lineage>
</organism>
<evidence type="ECO:0000256" key="9">
    <source>
        <dbReference type="SAM" id="MobiDB-lite"/>
    </source>
</evidence>